<evidence type="ECO:0000313" key="2">
    <source>
        <dbReference type="Proteomes" id="UP001306119"/>
    </source>
</evidence>
<gene>
    <name evidence="1" type="ORF">VXS06_14595</name>
</gene>
<proteinExistence type="predicted"/>
<comment type="caution">
    <text evidence="1">The sequence shown here is derived from an EMBL/GenBank/DDBJ whole genome shotgun (WGS) entry which is preliminary data.</text>
</comment>
<organism evidence="1 2">
    <name type="scientific">Photobacterium toruni</name>
    <dbReference type="NCBI Taxonomy" id="1935446"/>
    <lineage>
        <taxon>Bacteria</taxon>
        <taxon>Pseudomonadati</taxon>
        <taxon>Pseudomonadota</taxon>
        <taxon>Gammaproteobacteria</taxon>
        <taxon>Vibrionales</taxon>
        <taxon>Vibrionaceae</taxon>
        <taxon>Photobacterium</taxon>
    </lineage>
</organism>
<name>A0ABU6LCG6_9GAMM</name>
<keyword evidence="2" id="KW-1185">Reference proteome</keyword>
<sequence length="56" mass="6118">MKSHELAKLLLELPDGDVIASIDVGEDGKVFASSICDVFDLENEVIIHFELSTVQS</sequence>
<dbReference type="Proteomes" id="UP001306119">
    <property type="component" value="Unassembled WGS sequence"/>
</dbReference>
<dbReference type="RefSeq" id="WP_327775293.1">
    <property type="nucleotide sequence ID" value="NZ_JAYXUG010000013.1"/>
</dbReference>
<reference evidence="1 2" key="1">
    <citation type="submission" date="2024-01" db="EMBL/GenBank/DDBJ databases">
        <title>Active colonisers of the gastrointestinal tract of Atlantic salmon farmed in a warm water region.</title>
        <authorList>
            <person name="Bowman J.P."/>
        </authorList>
    </citation>
    <scope>NUCLEOTIDE SEQUENCE [LARGE SCALE GENOMIC DNA]</scope>
    <source>
        <strain evidence="1 2">S3MW1</strain>
    </source>
</reference>
<evidence type="ECO:0000313" key="1">
    <source>
        <dbReference type="EMBL" id="MEC6832993.1"/>
    </source>
</evidence>
<dbReference type="EMBL" id="JAYXUG010000013">
    <property type="protein sequence ID" value="MEC6832993.1"/>
    <property type="molecule type" value="Genomic_DNA"/>
</dbReference>
<protein>
    <submittedName>
        <fullName evidence="1">Uncharacterized protein</fullName>
    </submittedName>
</protein>
<accession>A0ABU6LCG6</accession>